<feature type="transmembrane region" description="Helical" evidence="1">
    <location>
        <begin position="128"/>
        <end position="149"/>
    </location>
</feature>
<dbReference type="Proteomes" id="UP000054016">
    <property type="component" value="Unassembled WGS sequence"/>
</dbReference>
<accession>A0A0M0BS20</accession>
<dbReference type="AlphaFoldDB" id="A0A0M0BS20"/>
<comment type="caution">
    <text evidence="2">The sequence shown here is derived from an EMBL/GenBank/DDBJ whole genome shotgun (WGS) entry which is preliminary data.</text>
</comment>
<evidence type="ECO:0000313" key="2">
    <source>
        <dbReference type="EMBL" id="KON31393.1"/>
    </source>
</evidence>
<organism evidence="2 3">
    <name type="scientific">miscellaneous Crenarchaeota group-1 archaeon SG8-32-3</name>
    <dbReference type="NCBI Taxonomy" id="1685125"/>
    <lineage>
        <taxon>Archaea</taxon>
        <taxon>Candidatus Bathyarchaeota</taxon>
        <taxon>MCG-1</taxon>
    </lineage>
</organism>
<reference evidence="3" key="1">
    <citation type="submission" date="2015-06" db="EMBL/GenBank/DDBJ databases">
        <title>New insights into the roles of widespread benthic archaea in carbon and nitrogen cycling.</title>
        <authorList>
            <person name="Lazar C.S."/>
            <person name="Baker B.J."/>
            <person name="Seitz K.W."/>
            <person name="Hyde A.S."/>
            <person name="Dick G.J."/>
            <person name="Hinrichs K.-U."/>
            <person name="Teske A.P."/>
        </authorList>
    </citation>
    <scope>NUCLEOTIDE SEQUENCE [LARGE SCALE GENOMIC DNA]</scope>
</reference>
<protein>
    <recommendedName>
        <fullName evidence="4">GOLD domain-containing protein</fullName>
    </recommendedName>
</protein>
<keyword evidence="1" id="KW-0812">Transmembrane</keyword>
<name>A0A0M0BS20_9ARCH</name>
<evidence type="ECO:0000256" key="1">
    <source>
        <dbReference type="SAM" id="Phobius"/>
    </source>
</evidence>
<sequence length="153" mass="16937">MENLTRLLLRVLVILALLGALMGLCQAVITSLIVKGGEEVTHPISLIVEDRVLIQYKVVGGNVNALQFSINLPNGTVRDFGGSGDFSYSFICDYEGEYVLQFVNTDQTEMYVTLDYEVQHYIFGIPQMLFMTIIIVLACVIGVAAFVLMGKTY</sequence>
<keyword evidence="1" id="KW-1133">Transmembrane helix</keyword>
<dbReference type="EMBL" id="LFWV01000036">
    <property type="protein sequence ID" value="KON31393.1"/>
    <property type="molecule type" value="Genomic_DNA"/>
</dbReference>
<keyword evidence="1" id="KW-0472">Membrane</keyword>
<gene>
    <name evidence="2" type="ORF">AC478_02920</name>
</gene>
<proteinExistence type="predicted"/>
<evidence type="ECO:0000313" key="3">
    <source>
        <dbReference type="Proteomes" id="UP000054016"/>
    </source>
</evidence>
<evidence type="ECO:0008006" key="4">
    <source>
        <dbReference type="Google" id="ProtNLM"/>
    </source>
</evidence>